<keyword evidence="3" id="KW-1185">Reference proteome</keyword>
<evidence type="ECO:0000313" key="2">
    <source>
        <dbReference type="EMBL" id="PYI50194.1"/>
    </source>
</evidence>
<keyword evidence="1" id="KW-1133">Transmembrane helix</keyword>
<reference evidence="2 3" key="1">
    <citation type="submission" date="2018-05" db="EMBL/GenBank/DDBJ databases">
        <title>Paenibacillus flagellatus sp. nov., isolated from selenium mineral soil.</title>
        <authorList>
            <person name="Dai X."/>
        </authorList>
    </citation>
    <scope>NUCLEOTIDE SEQUENCE [LARGE SCALE GENOMIC DNA]</scope>
    <source>
        <strain evidence="2 3">DXL2</strain>
    </source>
</reference>
<evidence type="ECO:0000256" key="1">
    <source>
        <dbReference type="SAM" id="Phobius"/>
    </source>
</evidence>
<name>A0A2V5JY52_9BACL</name>
<dbReference type="RefSeq" id="WP_110843765.1">
    <property type="nucleotide sequence ID" value="NZ_QJVJ01000021.1"/>
</dbReference>
<feature type="transmembrane region" description="Helical" evidence="1">
    <location>
        <begin position="26"/>
        <end position="44"/>
    </location>
</feature>
<gene>
    <name evidence="2" type="ORF">DLM86_30125</name>
</gene>
<feature type="transmembrane region" description="Helical" evidence="1">
    <location>
        <begin position="132"/>
        <end position="152"/>
    </location>
</feature>
<organism evidence="2 3">
    <name type="scientific">Paenibacillus flagellatus</name>
    <dbReference type="NCBI Taxonomy" id="2211139"/>
    <lineage>
        <taxon>Bacteria</taxon>
        <taxon>Bacillati</taxon>
        <taxon>Bacillota</taxon>
        <taxon>Bacilli</taxon>
        <taxon>Bacillales</taxon>
        <taxon>Paenibacillaceae</taxon>
        <taxon>Paenibacillus</taxon>
    </lineage>
</organism>
<keyword evidence="1" id="KW-0812">Transmembrane</keyword>
<dbReference type="OrthoDB" id="2678045at2"/>
<evidence type="ECO:0000313" key="3">
    <source>
        <dbReference type="Proteomes" id="UP000247476"/>
    </source>
</evidence>
<sequence>MHRLDKDATVYNYTLVKRIRHRPLPLLLYGVLPLPAALFMAVSVSPWSLLWIAAALVLLPMLYGGMTALYLKQHGSNQRGPWTFAVRWPWLGLLPEQHTPLKTVVRIHDHILWVGLAVIGCFYPWLPTPYWIAWLALHVWYLIPRFWIFLLLRRSKKNGLLKINPRDTSFYVE</sequence>
<dbReference type="AlphaFoldDB" id="A0A2V5JY52"/>
<proteinExistence type="predicted"/>
<keyword evidence="1" id="KW-0472">Membrane</keyword>
<dbReference type="EMBL" id="QJVJ01000021">
    <property type="protein sequence ID" value="PYI50194.1"/>
    <property type="molecule type" value="Genomic_DNA"/>
</dbReference>
<dbReference type="Proteomes" id="UP000247476">
    <property type="component" value="Unassembled WGS sequence"/>
</dbReference>
<feature type="transmembrane region" description="Helical" evidence="1">
    <location>
        <begin position="110"/>
        <end position="126"/>
    </location>
</feature>
<comment type="caution">
    <text evidence="2">The sequence shown here is derived from an EMBL/GenBank/DDBJ whole genome shotgun (WGS) entry which is preliminary data.</text>
</comment>
<protein>
    <submittedName>
        <fullName evidence="2">Uncharacterized protein</fullName>
    </submittedName>
</protein>
<accession>A0A2V5JY52</accession>
<feature type="transmembrane region" description="Helical" evidence="1">
    <location>
        <begin position="50"/>
        <end position="71"/>
    </location>
</feature>